<comment type="caution">
    <text evidence="4">The sequence shown here is derived from an EMBL/GenBank/DDBJ whole genome shotgun (WGS) entry which is preliminary data.</text>
</comment>
<reference evidence="4 5" key="1">
    <citation type="submission" date="2017-03" db="EMBL/GenBank/DDBJ databases">
        <title>Genome of the blue death feigning beetle - Asbolus verrucosus.</title>
        <authorList>
            <person name="Rider S.D."/>
        </authorList>
    </citation>
    <scope>NUCLEOTIDE SEQUENCE [LARGE SCALE GENOMIC DNA]</scope>
    <source>
        <strain evidence="4">Butters</strain>
        <tissue evidence="4">Head and leg muscle</tissue>
    </source>
</reference>
<proteinExistence type="predicted"/>
<dbReference type="InterPro" id="IPR050776">
    <property type="entry name" value="Ank_Repeat/CDKN_Inhibitor"/>
</dbReference>
<sequence>MSEVPVSDVTDLIFYLLTYGIDVYEEDLEAVYDFCGYSDLFRVLVHMDVKKSEKCPTLLIPGIIYDASLDIESFMEDANPSSYTLANLLELLTYFAHPKVQDFCYRFSLRKVNHRIRRMPRVPLLIELARDCCRKFLVEKFHLTTTQQFYSLLNGLPISTTHRKILSFEVFDFLLSLHDYPLNAVNDANETALLISLTAYTDKNEYINDYFASRLIKAGASISSLNTEGNMLLHCALERNFLKVAELLVENGAGLNKQNDYGCTPLHMLFQNNPNSIKEGVPMLLYYGADPSICNVYGSTPFDRAMMWTDSISPIQEHLFYYTFDEYTDYKIHINVLFRIMQTKSPLFHQIIDNVTDVKVTGNLSSYCSMLFSVETQYLQRLIEKFDYVIKTLLFNCSRTLLFYHCNMISIENFSLLFESHLNPDMVEFIGNIRVSHLIRQFRKSEVSKTILTDLIFYLLTFGVDVYEEDLETIYKFYGYCDLFKVLLHVDVKKSEKYAKLLMPRIIYDVSVDVESFIENPNDYSLTSLIQLLSYFAYPKLQDFCNGCNSKELTEKVRRLPRVPLLVELARNCCRKFLVEKFHITTSKQFYSLIHWLPISSTYKKIISFEIKFHNQ</sequence>
<keyword evidence="5" id="KW-1185">Reference proteome</keyword>
<evidence type="ECO:0000256" key="1">
    <source>
        <dbReference type="ARBA" id="ARBA00022737"/>
    </source>
</evidence>
<dbReference type="AlphaFoldDB" id="A0A482V1K2"/>
<dbReference type="Proteomes" id="UP000292052">
    <property type="component" value="Unassembled WGS sequence"/>
</dbReference>
<dbReference type="PANTHER" id="PTHR24201:SF2">
    <property type="entry name" value="ANKYRIN REPEAT DOMAIN-CONTAINING PROTEIN 42"/>
    <property type="match status" value="1"/>
</dbReference>
<evidence type="ECO:0000256" key="3">
    <source>
        <dbReference type="PROSITE-ProRule" id="PRU00023"/>
    </source>
</evidence>
<protein>
    <submittedName>
        <fullName evidence="4">Uncharacterized protein</fullName>
    </submittedName>
</protein>
<dbReference type="PANTHER" id="PTHR24201">
    <property type="entry name" value="ANK_REP_REGION DOMAIN-CONTAINING PROTEIN"/>
    <property type="match status" value="1"/>
</dbReference>
<dbReference type="OrthoDB" id="6752548at2759"/>
<dbReference type="Pfam" id="PF12796">
    <property type="entry name" value="Ank_2"/>
    <property type="match status" value="1"/>
</dbReference>
<evidence type="ECO:0000256" key="2">
    <source>
        <dbReference type="ARBA" id="ARBA00023043"/>
    </source>
</evidence>
<dbReference type="EMBL" id="QDEB01132125">
    <property type="protein sequence ID" value="RZB39003.1"/>
    <property type="molecule type" value="Genomic_DNA"/>
</dbReference>
<evidence type="ECO:0000313" key="5">
    <source>
        <dbReference type="Proteomes" id="UP000292052"/>
    </source>
</evidence>
<dbReference type="Gene3D" id="1.25.40.20">
    <property type="entry name" value="Ankyrin repeat-containing domain"/>
    <property type="match status" value="1"/>
</dbReference>
<feature type="repeat" description="ANK" evidence="3">
    <location>
        <begin position="228"/>
        <end position="260"/>
    </location>
</feature>
<dbReference type="PROSITE" id="PS50088">
    <property type="entry name" value="ANK_REPEAT"/>
    <property type="match status" value="1"/>
</dbReference>
<name>A0A482V1K2_ASBVE</name>
<gene>
    <name evidence="4" type="ORF">BDFB_008577</name>
</gene>
<accession>A0A482V1K2</accession>
<dbReference type="InterPro" id="IPR036770">
    <property type="entry name" value="Ankyrin_rpt-contain_sf"/>
</dbReference>
<dbReference type="GO" id="GO:0005634">
    <property type="term" value="C:nucleus"/>
    <property type="evidence" value="ECO:0007669"/>
    <property type="project" value="TreeGrafter"/>
</dbReference>
<evidence type="ECO:0000313" key="4">
    <source>
        <dbReference type="EMBL" id="RZB39003.1"/>
    </source>
</evidence>
<dbReference type="SMART" id="SM00248">
    <property type="entry name" value="ANK"/>
    <property type="match status" value="3"/>
</dbReference>
<organism evidence="4 5">
    <name type="scientific">Asbolus verrucosus</name>
    <name type="common">Desert ironclad beetle</name>
    <dbReference type="NCBI Taxonomy" id="1661398"/>
    <lineage>
        <taxon>Eukaryota</taxon>
        <taxon>Metazoa</taxon>
        <taxon>Ecdysozoa</taxon>
        <taxon>Arthropoda</taxon>
        <taxon>Hexapoda</taxon>
        <taxon>Insecta</taxon>
        <taxon>Pterygota</taxon>
        <taxon>Neoptera</taxon>
        <taxon>Endopterygota</taxon>
        <taxon>Coleoptera</taxon>
        <taxon>Polyphaga</taxon>
        <taxon>Cucujiformia</taxon>
        <taxon>Tenebrionidae</taxon>
        <taxon>Pimeliinae</taxon>
        <taxon>Asbolus</taxon>
    </lineage>
</organism>
<keyword evidence="2 3" id="KW-0040">ANK repeat</keyword>
<dbReference type="InterPro" id="IPR002110">
    <property type="entry name" value="Ankyrin_rpt"/>
</dbReference>
<dbReference type="SUPFAM" id="SSF48403">
    <property type="entry name" value="Ankyrin repeat"/>
    <property type="match status" value="1"/>
</dbReference>
<keyword evidence="1" id="KW-0677">Repeat</keyword>
<dbReference type="STRING" id="1661398.A0A482V1K2"/>
<dbReference type="PROSITE" id="PS50297">
    <property type="entry name" value="ANK_REP_REGION"/>
    <property type="match status" value="1"/>
</dbReference>